<organism evidence="1 2">
    <name type="scientific">Candidatus Moanibacter tarae</name>
    <dbReference type="NCBI Taxonomy" id="2200854"/>
    <lineage>
        <taxon>Bacteria</taxon>
        <taxon>Pseudomonadati</taxon>
        <taxon>Verrucomicrobiota</taxon>
        <taxon>Opitutia</taxon>
        <taxon>Puniceicoccales</taxon>
        <taxon>Puniceicoccales incertae sedis</taxon>
        <taxon>Candidatus Moanibacter</taxon>
    </lineage>
</organism>
<sequence>MKLLEQICMLDYSGTLPSSFLEVRQDFDAPRIRDISRRVQSALQEGKILNQMRKGDSVAVALGSRGIANIAEIAKSTIDCLRLAGLKPFVVPAMGSHGGARANGQKEVLSHLGITTQTVGAEIRASMEVKEIGKIDGGPSLFQGAASAEADHTLLVNRIKPHTAFRGKLESGLAKMEVIGLGCQRGASLMHNLGIPAFQKFLGPSARIYEKNSNVVGGVAILENAYEETAQISGLSKTEIGTTKESDLLRKAAKLMPSLPFPEIEVLGVRQVGKNISGTGMDPNIIGRLMIPRQPEEFGGPDIAIITVFDLTKATGGNANGIGLANVVTSRVVNKIDWKATYTNALTAGILGMQRSSLPLTAPDDRSALQISIRNCGHSPEEARVVLVQDTLTLDRLWVSETLRTLVDEHPRLKIVRKIPLSFSSNGSLYSPWDLR</sequence>
<name>A0A2Z4AFH0_9BACT</name>
<evidence type="ECO:0000313" key="2">
    <source>
        <dbReference type="Proteomes" id="UP000247465"/>
    </source>
</evidence>
<reference evidence="1 2" key="1">
    <citation type="submission" date="2018-06" db="EMBL/GenBank/DDBJ databases">
        <title>Draft Genome Sequence of a Novel Marine Bacterium Related to the Verrucomicrobia.</title>
        <authorList>
            <person name="Vosseberg J."/>
            <person name="Martijn J."/>
            <person name="Ettema T.J.G."/>
        </authorList>
    </citation>
    <scope>NUCLEOTIDE SEQUENCE [LARGE SCALE GENOMIC DNA]</scope>
    <source>
        <strain evidence="1">TARA_B100001123</strain>
    </source>
</reference>
<evidence type="ECO:0008006" key="3">
    <source>
        <dbReference type="Google" id="ProtNLM"/>
    </source>
</evidence>
<gene>
    <name evidence="1" type="ORF">DF168_01470</name>
</gene>
<protein>
    <recommendedName>
        <fullName evidence="3">LarA-like N-terminal domain-containing protein</fullName>
    </recommendedName>
</protein>
<dbReference type="KEGG" id="mtar:DF168_01470"/>
<dbReference type="AlphaFoldDB" id="A0A2Z4AFH0"/>
<dbReference type="Proteomes" id="UP000247465">
    <property type="component" value="Chromosome"/>
</dbReference>
<accession>A0A2Z4AFH0</accession>
<dbReference type="Gene3D" id="3.40.50.11440">
    <property type="match status" value="1"/>
</dbReference>
<proteinExistence type="predicted"/>
<dbReference type="EMBL" id="CP029803">
    <property type="protein sequence ID" value="AWT60265.1"/>
    <property type="molecule type" value="Genomic_DNA"/>
</dbReference>
<evidence type="ECO:0000313" key="1">
    <source>
        <dbReference type="EMBL" id="AWT60265.1"/>
    </source>
</evidence>